<keyword evidence="1" id="KW-0812">Transmembrane</keyword>
<evidence type="ECO:0000256" key="1">
    <source>
        <dbReference type="SAM" id="Phobius"/>
    </source>
</evidence>
<comment type="caution">
    <text evidence="2">The sequence shown here is derived from an EMBL/GenBank/DDBJ whole genome shotgun (WGS) entry which is preliminary data.</text>
</comment>
<keyword evidence="3" id="KW-1185">Reference proteome</keyword>
<sequence length="28" mass="3200">MISLLPGFVFEPLVFATISYWMIGLRPT</sequence>
<dbReference type="EMBL" id="CAJVCH010007060">
    <property type="protein sequence ID" value="CAG7659527.1"/>
    <property type="molecule type" value="Genomic_DNA"/>
</dbReference>
<dbReference type="Proteomes" id="UP000708208">
    <property type="component" value="Unassembled WGS sequence"/>
</dbReference>
<feature type="non-terminal residue" evidence="2">
    <location>
        <position position="1"/>
    </location>
</feature>
<keyword evidence="1" id="KW-0472">Membrane</keyword>
<evidence type="ECO:0000313" key="3">
    <source>
        <dbReference type="Proteomes" id="UP000708208"/>
    </source>
</evidence>
<reference evidence="2" key="1">
    <citation type="submission" date="2021-06" db="EMBL/GenBank/DDBJ databases">
        <authorList>
            <person name="Hodson N. C."/>
            <person name="Mongue J. A."/>
            <person name="Jaron S. K."/>
        </authorList>
    </citation>
    <scope>NUCLEOTIDE SEQUENCE</scope>
</reference>
<proteinExistence type="predicted"/>
<keyword evidence="1" id="KW-1133">Transmembrane helix</keyword>
<organism evidence="2 3">
    <name type="scientific">Allacma fusca</name>
    <dbReference type="NCBI Taxonomy" id="39272"/>
    <lineage>
        <taxon>Eukaryota</taxon>
        <taxon>Metazoa</taxon>
        <taxon>Ecdysozoa</taxon>
        <taxon>Arthropoda</taxon>
        <taxon>Hexapoda</taxon>
        <taxon>Collembola</taxon>
        <taxon>Symphypleona</taxon>
        <taxon>Sminthuridae</taxon>
        <taxon>Allacma</taxon>
    </lineage>
</organism>
<dbReference type="AlphaFoldDB" id="A0A8J2J6F1"/>
<protein>
    <submittedName>
        <fullName evidence="2">Uncharacterized protein</fullName>
    </submittedName>
</protein>
<evidence type="ECO:0000313" key="2">
    <source>
        <dbReference type="EMBL" id="CAG7659527.1"/>
    </source>
</evidence>
<accession>A0A8J2J6F1</accession>
<gene>
    <name evidence="2" type="ORF">AFUS01_LOCUS1266</name>
</gene>
<name>A0A8J2J6F1_9HEXA</name>
<feature type="transmembrane region" description="Helical" evidence="1">
    <location>
        <begin position="6"/>
        <end position="23"/>
    </location>
</feature>